<evidence type="ECO:0000256" key="3">
    <source>
        <dbReference type="ARBA" id="ARBA00023125"/>
    </source>
</evidence>
<protein>
    <submittedName>
        <fullName evidence="8">Tyrosine-type recombinase/integrase</fullName>
    </submittedName>
</protein>
<dbReference type="PANTHER" id="PTHR30349">
    <property type="entry name" value="PHAGE INTEGRASE-RELATED"/>
    <property type="match status" value="1"/>
</dbReference>
<proteinExistence type="inferred from homology"/>
<evidence type="ECO:0000259" key="6">
    <source>
        <dbReference type="PROSITE" id="PS51898"/>
    </source>
</evidence>
<dbReference type="RefSeq" id="WP_353062280.1">
    <property type="nucleotide sequence ID" value="NZ_CP132942.1"/>
</dbReference>
<dbReference type="Gene3D" id="1.10.150.130">
    <property type="match status" value="1"/>
</dbReference>
<dbReference type="Pfam" id="PF22022">
    <property type="entry name" value="Phage_int_M"/>
    <property type="match status" value="1"/>
</dbReference>
<dbReference type="InterPro" id="IPR011010">
    <property type="entry name" value="DNA_brk_join_enz"/>
</dbReference>
<sequence>MANGTVKKPKAIKGIFERPDGSGIWWINYYIEGKRFREKVGRRSDAVTLYQRRKTDARMGVKMPEVRARRAVLFEEIAADALVYSQEHKASYPGDRSTVGKLLPTFGKIPLDNITPQTIKAYLDKRTDLTKTTINRYRGTISMIFEEAIRNEKATANPARLVRLHREDNSRVRFVTFAEEATIRAIIRERCPTHEPEMTLALETGMRRGEQYSLEWDRVDVERRQLLLLKTKNGTARVVILTTVAVAALEELRERRNQLKIKKEMERALVLTTGSSMALEDQQSQTVCLTRYGEPMASPRAWFELVMEEAIKRNSALKDVTWHIFRHTYISRLVMAGVDLRTVQELAGHKDIKMTVRYAHLAPAHKLAAVDRLAEYRQEQEKAEAQRAVELALVAA</sequence>
<accession>A0AAU7ZKX9</accession>
<evidence type="ECO:0000256" key="1">
    <source>
        <dbReference type="ARBA" id="ARBA00008857"/>
    </source>
</evidence>
<evidence type="ECO:0000256" key="5">
    <source>
        <dbReference type="PROSITE-ProRule" id="PRU01248"/>
    </source>
</evidence>
<reference evidence="8" key="1">
    <citation type="submission" date="2023-08" db="EMBL/GenBank/DDBJ databases">
        <authorList>
            <person name="Messyasz A."/>
            <person name="Mannisto M.K."/>
            <person name="Kerkhof L.J."/>
            <person name="Haggblom M."/>
        </authorList>
    </citation>
    <scope>NUCLEOTIDE SEQUENCE</scope>
    <source>
        <strain evidence="8">X5P6</strain>
    </source>
</reference>
<evidence type="ECO:0000313" key="8">
    <source>
        <dbReference type="EMBL" id="XCB31436.1"/>
    </source>
</evidence>
<keyword evidence="3 5" id="KW-0238">DNA-binding</keyword>
<evidence type="ECO:0000259" key="7">
    <source>
        <dbReference type="PROSITE" id="PS51900"/>
    </source>
</evidence>
<evidence type="ECO:0000256" key="4">
    <source>
        <dbReference type="ARBA" id="ARBA00023172"/>
    </source>
</evidence>
<dbReference type="EMBL" id="CP132942">
    <property type="protein sequence ID" value="XCB31436.1"/>
    <property type="molecule type" value="Genomic_DNA"/>
</dbReference>
<dbReference type="InterPro" id="IPR010998">
    <property type="entry name" value="Integrase_recombinase_N"/>
</dbReference>
<dbReference type="InterPro" id="IPR013762">
    <property type="entry name" value="Integrase-like_cat_sf"/>
</dbReference>
<dbReference type="PANTHER" id="PTHR30349:SF64">
    <property type="entry name" value="PROPHAGE INTEGRASE INTD-RELATED"/>
    <property type="match status" value="1"/>
</dbReference>
<keyword evidence="4" id="KW-0233">DNA recombination</keyword>
<dbReference type="GO" id="GO:0003677">
    <property type="term" value="F:DNA binding"/>
    <property type="evidence" value="ECO:0007669"/>
    <property type="project" value="UniProtKB-UniRule"/>
</dbReference>
<dbReference type="KEGG" id="tpsc:RBB77_13335"/>
<dbReference type="InterPro" id="IPR050090">
    <property type="entry name" value="Tyrosine_recombinase_XerCD"/>
</dbReference>
<dbReference type="Pfam" id="PF00589">
    <property type="entry name" value="Phage_integrase"/>
    <property type="match status" value="1"/>
</dbReference>
<feature type="domain" description="Core-binding (CB)" evidence="7">
    <location>
        <begin position="72"/>
        <end position="149"/>
    </location>
</feature>
<organism evidence="8">
    <name type="scientific">Tunturiibacter psychrotolerans</name>
    <dbReference type="NCBI Taxonomy" id="3069686"/>
    <lineage>
        <taxon>Bacteria</taxon>
        <taxon>Pseudomonadati</taxon>
        <taxon>Acidobacteriota</taxon>
        <taxon>Terriglobia</taxon>
        <taxon>Terriglobales</taxon>
        <taxon>Acidobacteriaceae</taxon>
        <taxon>Tunturiibacter</taxon>
    </lineage>
</organism>
<name>A0AAU7ZKX9_9BACT</name>
<dbReference type="InterPro" id="IPR044068">
    <property type="entry name" value="CB"/>
</dbReference>
<dbReference type="GO" id="GO:0006310">
    <property type="term" value="P:DNA recombination"/>
    <property type="evidence" value="ECO:0007669"/>
    <property type="project" value="UniProtKB-KW"/>
</dbReference>
<reference evidence="8" key="2">
    <citation type="journal article" date="2024" name="Environ. Microbiol.">
        <title>Genome analysis and description of Tunturibacter gen. nov. expands the diversity of Terriglobia in tundra soils.</title>
        <authorList>
            <person name="Messyasz A."/>
            <person name="Mannisto M.K."/>
            <person name="Kerkhof L.J."/>
            <person name="Haggblom M.M."/>
        </authorList>
    </citation>
    <scope>NUCLEOTIDE SEQUENCE</scope>
    <source>
        <strain evidence="8">X5P6</strain>
    </source>
</reference>
<comment type="similarity">
    <text evidence="1">Belongs to the 'phage' integrase family.</text>
</comment>
<dbReference type="InterPro" id="IPR002104">
    <property type="entry name" value="Integrase_catalytic"/>
</dbReference>
<evidence type="ECO:0000256" key="2">
    <source>
        <dbReference type="ARBA" id="ARBA00022908"/>
    </source>
</evidence>
<dbReference type="AlphaFoldDB" id="A0AAU7ZKX9"/>
<dbReference type="Gene3D" id="1.10.443.10">
    <property type="entry name" value="Intergrase catalytic core"/>
    <property type="match status" value="1"/>
</dbReference>
<dbReference type="InterPro" id="IPR053876">
    <property type="entry name" value="Phage_int_M"/>
</dbReference>
<feature type="domain" description="Tyr recombinase" evidence="6">
    <location>
        <begin position="170"/>
        <end position="371"/>
    </location>
</feature>
<dbReference type="GO" id="GO:0015074">
    <property type="term" value="P:DNA integration"/>
    <property type="evidence" value="ECO:0007669"/>
    <property type="project" value="UniProtKB-KW"/>
</dbReference>
<dbReference type="SUPFAM" id="SSF56349">
    <property type="entry name" value="DNA breaking-rejoining enzymes"/>
    <property type="match status" value="1"/>
</dbReference>
<dbReference type="PROSITE" id="PS51898">
    <property type="entry name" value="TYR_RECOMBINASE"/>
    <property type="match status" value="1"/>
</dbReference>
<keyword evidence="2" id="KW-0229">DNA integration</keyword>
<dbReference type="CDD" id="cd00796">
    <property type="entry name" value="INT_Rci_Hp1_C"/>
    <property type="match status" value="1"/>
</dbReference>
<dbReference type="PROSITE" id="PS51900">
    <property type="entry name" value="CB"/>
    <property type="match status" value="1"/>
</dbReference>
<gene>
    <name evidence="8" type="ORF">RBB77_13335</name>
</gene>